<comment type="similarity">
    <text evidence="2 9">Belongs to the enolase family.</text>
</comment>
<keyword evidence="9" id="KW-0963">Cytoplasm</keyword>
<dbReference type="Proteomes" id="UP000231371">
    <property type="component" value="Unassembled WGS sequence"/>
</dbReference>
<comment type="cofactor">
    <cofactor evidence="12">
        <name>Mg(2+)</name>
        <dbReference type="ChEBI" id="CHEBI:18420"/>
    </cofactor>
    <text evidence="12">Mg(2+) is required for catalysis and for stabilizing the dimer.</text>
</comment>
<keyword evidence="8 9" id="KW-0456">Lyase</keyword>
<dbReference type="PRINTS" id="PR00148">
    <property type="entry name" value="ENOLASE"/>
</dbReference>
<comment type="pathway">
    <text evidence="1 9">Carbohydrate degradation; glycolysis; pyruvate from D-glyceraldehyde 3-phosphate: step 4/5.</text>
</comment>
<keyword evidence="15" id="KW-0670">Pyruvate</keyword>
<evidence type="ECO:0000259" key="14">
    <source>
        <dbReference type="SMART" id="SM01193"/>
    </source>
</evidence>
<dbReference type="InterPro" id="IPR020811">
    <property type="entry name" value="Enolase_N"/>
</dbReference>
<dbReference type="PANTHER" id="PTHR11902">
    <property type="entry name" value="ENOLASE"/>
    <property type="match status" value="1"/>
</dbReference>
<name>A0A2H0KIY7_9BACT</name>
<dbReference type="SMART" id="SM01192">
    <property type="entry name" value="Enolase_C"/>
    <property type="match status" value="1"/>
</dbReference>
<comment type="catalytic activity">
    <reaction evidence="9">
        <text>(2R)-2-phosphoglycerate = phosphoenolpyruvate + H2O</text>
        <dbReference type="Rhea" id="RHEA:10164"/>
        <dbReference type="ChEBI" id="CHEBI:15377"/>
        <dbReference type="ChEBI" id="CHEBI:58289"/>
        <dbReference type="ChEBI" id="CHEBI:58702"/>
        <dbReference type="EC" id="4.2.1.11"/>
    </reaction>
</comment>
<feature type="binding site" evidence="9">
    <location>
        <position position="379"/>
    </location>
    <ligand>
        <name>(2R)-2-phosphoglycerate</name>
        <dbReference type="ChEBI" id="CHEBI:58289"/>
    </ligand>
</feature>
<dbReference type="Gene3D" id="3.20.20.120">
    <property type="entry name" value="Enolase-like C-terminal domain"/>
    <property type="match status" value="1"/>
</dbReference>
<feature type="active site" description="Proton donor" evidence="9 10">
    <location>
        <position position="209"/>
    </location>
</feature>
<dbReference type="GO" id="GO:0009986">
    <property type="term" value="C:cell surface"/>
    <property type="evidence" value="ECO:0007669"/>
    <property type="project" value="UniProtKB-SubCell"/>
</dbReference>
<evidence type="ECO:0000259" key="13">
    <source>
        <dbReference type="SMART" id="SM01192"/>
    </source>
</evidence>
<dbReference type="AlphaFoldDB" id="A0A2H0KIY7"/>
<keyword evidence="5 9" id="KW-0964">Secreted</keyword>
<dbReference type="EC" id="4.2.1.11" evidence="3 9"/>
<feature type="binding site" evidence="9">
    <location>
        <position position="400"/>
    </location>
    <ligand>
        <name>(2R)-2-phosphoglycerate</name>
        <dbReference type="ChEBI" id="CHEBI:58289"/>
    </ligand>
</feature>
<feature type="binding site" evidence="11">
    <location>
        <begin position="376"/>
        <end position="379"/>
    </location>
    <ligand>
        <name>substrate</name>
    </ligand>
</feature>
<dbReference type="GO" id="GO:0004634">
    <property type="term" value="F:phosphopyruvate hydratase activity"/>
    <property type="evidence" value="ECO:0007669"/>
    <property type="project" value="UniProtKB-UniRule"/>
</dbReference>
<evidence type="ECO:0000256" key="5">
    <source>
        <dbReference type="ARBA" id="ARBA00022525"/>
    </source>
</evidence>
<dbReference type="CDD" id="cd03313">
    <property type="entry name" value="enolase"/>
    <property type="match status" value="1"/>
</dbReference>
<feature type="active site" description="Proton acceptor" evidence="9 10">
    <location>
        <position position="349"/>
    </location>
</feature>
<evidence type="ECO:0000256" key="11">
    <source>
        <dbReference type="PIRSR" id="PIRSR001400-2"/>
    </source>
</evidence>
<dbReference type="SFLD" id="SFLDS00001">
    <property type="entry name" value="Enolase"/>
    <property type="match status" value="1"/>
</dbReference>
<dbReference type="FunFam" id="3.30.390.10:FF:000001">
    <property type="entry name" value="Enolase"/>
    <property type="match status" value="1"/>
</dbReference>
<proteinExistence type="inferred from homology"/>
<dbReference type="PIRSF" id="PIRSF001400">
    <property type="entry name" value="Enolase"/>
    <property type="match status" value="1"/>
</dbReference>
<feature type="binding site" evidence="9 12">
    <location>
        <position position="324"/>
    </location>
    <ligand>
        <name>Mg(2+)</name>
        <dbReference type="ChEBI" id="CHEBI:18420"/>
    </ligand>
</feature>
<dbReference type="SMART" id="SM01193">
    <property type="entry name" value="Enolase_N"/>
    <property type="match status" value="1"/>
</dbReference>
<organism evidence="15 16">
    <name type="scientific">Candidatus Shapirobacteria bacterium CG11_big_fil_rev_8_21_14_0_20_40_12</name>
    <dbReference type="NCBI Taxonomy" id="1974889"/>
    <lineage>
        <taxon>Bacteria</taxon>
        <taxon>Candidatus Shapironibacteriota</taxon>
    </lineage>
</organism>
<evidence type="ECO:0000256" key="9">
    <source>
        <dbReference type="HAMAP-Rule" id="MF_00318"/>
    </source>
</evidence>
<feature type="binding site" evidence="11">
    <location>
        <position position="324"/>
    </location>
    <ligand>
        <name>substrate</name>
    </ligand>
</feature>
<feature type="binding site" evidence="9 12">
    <location>
        <position position="247"/>
    </location>
    <ligand>
        <name>Mg(2+)</name>
        <dbReference type="ChEBI" id="CHEBI:18420"/>
    </ligand>
</feature>
<dbReference type="Gene3D" id="3.30.390.10">
    <property type="entry name" value="Enolase-like, N-terminal domain"/>
    <property type="match status" value="1"/>
</dbReference>
<accession>A0A2H0KIY7</accession>
<dbReference type="SFLD" id="SFLDF00002">
    <property type="entry name" value="enolase"/>
    <property type="match status" value="1"/>
</dbReference>
<feature type="binding site" evidence="11">
    <location>
        <position position="157"/>
    </location>
    <ligand>
        <name>substrate</name>
    </ligand>
</feature>
<comment type="function">
    <text evidence="9">Catalyzes the reversible conversion of 2-phosphoglycerate (2-PG) into phosphoenolpyruvate (PEP). It is essential for the degradation of carbohydrates via glycolysis.</text>
</comment>
<comment type="cofactor">
    <cofactor evidence="9">
        <name>Mg(2+)</name>
        <dbReference type="ChEBI" id="CHEBI:18420"/>
    </cofactor>
    <text evidence="9">Binds a second Mg(2+) ion via substrate during catalysis.</text>
</comment>
<dbReference type="Pfam" id="PF03952">
    <property type="entry name" value="Enolase_N"/>
    <property type="match status" value="1"/>
</dbReference>
<evidence type="ECO:0000313" key="15">
    <source>
        <dbReference type="EMBL" id="PIQ70334.1"/>
    </source>
</evidence>
<feature type="domain" description="Enolase N-terminal" evidence="14">
    <location>
        <begin position="3"/>
        <end position="133"/>
    </location>
</feature>
<dbReference type="InterPro" id="IPR020809">
    <property type="entry name" value="Enolase_CS"/>
</dbReference>
<dbReference type="InterPro" id="IPR000941">
    <property type="entry name" value="Enolase"/>
</dbReference>
<evidence type="ECO:0000256" key="6">
    <source>
        <dbReference type="ARBA" id="ARBA00022842"/>
    </source>
</evidence>
<dbReference type="EMBL" id="PCVI01000017">
    <property type="protein sequence ID" value="PIQ70334.1"/>
    <property type="molecule type" value="Genomic_DNA"/>
</dbReference>
<keyword evidence="7 9" id="KW-0324">Glycolysis</keyword>
<protein>
    <recommendedName>
        <fullName evidence="4 9">Enolase</fullName>
        <ecNumber evidence="3 9">4.2.1.11</ecNumber>
    </recommendedName>
    <alternativeName>
        <fullName evidence="9">2-phospho-D-glycerate hydro-lyase</fullName>
    </alternativeName>
    <alternativeName>
        <fullName evidence="9">2-phosphoglycerate dehydratase</fullName>
    </alternativeName>
</protein>
<dbReference type="InterPro" id="IPR029017">
    <property type="entry name" value="Enolase-like_N"/>
</dbReference>
<evidence type="ECO:0000256" key="3">
    <source>
        <dbReference type="ARBA" id="ARBA00012058"/>
    </source>
</evidence>
<feature type="binding site" evidence="11">
    <location>
        <position position="297"/>
    </location>
    <ligand>
        <name>substrate</name>
    </ligand>
</feature>
<feature type="binding site" evidence="11">
    <location>
        <position position="166"/>
    </location>
    <ligand>
        <name>substrate</name>
    </ligand>
</feature>
<comment type="caution">
    <text evidence="15">The sequence shown here is derived from an EMBL/GenBank/DDBJ whole genome shotgun (WGS) entry which is preliminary data.</text>
</comment>
<dbReference type="InterPro" id="IPR020810">
    <property type="entry name" value="Enolase_C"/>
</dbReference>
<dbReference type="GO" id="GO:0000287">
    <property type="term" value="F:magnesium ion binding"/>
    <property type="evidence" value="ECO:0007669"/>
    <property type="project" value="UniProtKB-UniRule"/>
</dbReference>
<comment type="subcellular location">
    <subcellularLocation>
        <location evidence="9">Cytoplasm</location>
    </subcellularLocation>
    <subcellularLocation>
        <location evidence="9">Secreted</location>
    </subcellularLocation>
    <subcellularLocation>
        <location evidence="9">Cell surface</location>
    </subcellularLocation>
    <text evidence="9">Fractions of enolase are present in both the cytoplasm and on the cell surface.</text>
</comment>
<feature type="binding site" evidence="9">
    <location>
        <position position="349"/>
    </location>
    <ligand>
        <name>(2R)-2-phosphoglycerate</name>
        <dbReference type="ChEBI" id="CHEBI:58289"/>
    </ligand>
</feature>
<dbReference type="InterPro" id="IPR036849">
    <property type="entry name" value="Enolase-like_C_sf"/>
</dbReference>
<dbReference type="UniPathway" id="UPA00109">
    <property type="reaction ID" value="UER00187"/>
</dbReference>
<dbReference type="SUPFAM" id="SSF54826">
    <property type="entry name" value="Enolase N-terminal domain-like"/>
    <property type="match status" value="1"/>
</dbReference>
<feature type="binding site" evidence="9">
    <location>
        <position position="378"/>
    </location>
    <ligand>
        <name>(2R)-2-phosphoglycerate</name>
        <dbReference type="ChEBI" id="CHEBI:58289"/>
    </ligand>
</feature>
<dbReference type="SUPFAM" id="SSF51604">
    <property type="entry name" value="Enolase C-terminal domain-like"/>
    <property type="match status" value="1"/>
</dbReference>
<evidence type="ECO:0000256" key="8">
    <source>
        <dbReference type="ARBA" id="ARBA00023239"/>
    </source>
</evidence>
<gene>
    <name evidence="9" type="primary">eno</name>
    <name evidence="15" type="ORF">COV89_01010</name>
</gene>
<evidence type="ECO:0000256" key="7">
    <source>
        <dbReference type="ARBA" id="ARBA00023152"/>
    </source>
</evidence>
<keyword evidence="9 12" id="KW-0479">Metal-binding</keyword>
<evidence type="ECO:0000256" key="12">
    <source>
        <dbReference type="PIRSR" id="PIRSR001400-3"/>
    </source>
</evidence>
<feature type="binding site" evidence="11">
    <location>
        <position position="400"/>
    </location>
    <ligand>
        <name>substrate</name>
    </ligand>
</feature>
<dbReference type="GO" id="GO:0006096">
    <property type="term" value="P:glycolytic process"/>
    <property type="evidence" value="ECO:0007669"/>
    <property type="project" value="UniProtKB-UniRule"/>
</dbReference>
<evidence type="ECO:0000256" key="4">
    <source>
        <dbReference type="ARBA" id="ARBA00017068"/>
    </source>
</evidence>
<dbReference type="Pfam" id="PF00113">
    <property type="entry name" value="Enolase_C"/>
    <property type="match status" value="1"/>
</dbReference>
<dbReference type="SFLD" id="SFLDG00178">
    <property type="entry name" value="enolase"/>
    <property type="match status" value="1"/>
</dbReference>
<dbReference type="GO" id="GO:0000015">
    <property type="term" value="C:phosphopyruvate hydratase complex"/>
    <property type="evidence" value="ECO:0007669"/>
    <property type="project" value="InterPro"/>
</dbReference>
<keyword evidence="6 9" id="KW-0460">Magnesium</keyword>
<feature type="binding site" evidence="9 12">
    <location>
        <position position="297"/>
    </location>
    <ligand>
        <name>Mg(2+)</name>
        <dbReference type="ChEBI" id="CHEBI:18420"/>
    </ligand>
</feature>
<feature type="binding site" evidence="9">
    <location>
        <position position="165"/>
    </location>
    <ligand>
        <name>(2R)-2-phosphoglycerate</name>
        <dbReference type="ChEBI" id="CHEBI:58289"/>
    </ligand>
</feature>
<dbReference type="NCBIfam" id="TIGR01060">
    <property type="entry name" value="eno"/>
    <property type="match status" value="1"/>
</dbReference>
<dbReference type="GO" id="GO:0005576">
    <property type="term" value="C:extracellular region"/>
    <property type="evidence" value="ECO:0007669"/>
    <property type="project" value="UniProtKB-SubCell"/>
</dbReference>
<dbReference type="HAMAP" id="MF_00318">
    <property type="entry name" value="Enolase"/>
    <property type="match status" value="1"/>
</dbReference>
<feature type="domain" description="Enolase C-terminal TIM barrel" evidence="13">
    <location>
        <begin position="141"/>
        <end position="425"/>
    </location>
</feature>
<dbReference type="PANTHER" id="PTHR11902:SF1">
    <property type="entry name" value="ENOLASE"/>
    <property type="match status" value="1"/>
</dbReference>
<sequence length="425" mass="46790">MKIIGLTAREILDSRGQPTVEAEVTLEDGIKALGGVPSGASTGKAEAVELRDGDKTRFFGKGVLKAVGNINTEIKNALLGQDANDQKTIDKIMIDLDGTENKNRLGGNAIVGVSMAVCRAAARSQKIPLYEYFGKLSGNTKFEMPQPLVLVLEGGKHGAWSTDIQEYFVIPKKESFGSFKERIRVGAEIYKALEKILEEKGYATGVGFEGAFMPKEMKSNEEAFQLMVEASKKAGYKMSEQILLGIDAASSEFFLPAGRQGENDKYVLKSENLSLSKEEWQEKVLGWTEKYPIWLIEDMFAQEDWESWRAFTAKAGGKVQIVGDDLLTTNPKRISRAIEEKSCNSVLIKVNQIGTITETIEAMNLSHQAGFTTVVSHRSGETNDDLIADLCVGAGSWQSKFGGVVRGERVAKYNRLLRIEEKLLK</sequence>
<evidence type="ECO:0000256" key="10">
    <source>
        <dbReference type="PIRSR" id="PIRSR001400-1"/>
    </source>
</evidence>
<evidence type="ECO:0000313" key="16">
    <source>
        <dbReference type="Proteomes" id="UP000231371"/>
    </source>
</evidence>
<evidence type="ECO:0000256" key="2">
    <source>
        <dbReference type="ARBA" id="ARBA00009604"/>
    </source>
</evidence>
<reference evidence="15 16" key="1">
    <citation type="submission" date="2017-09" db="EMBL/GenBank/DDBJ databases">
        <title>Depth-based differentiation of microbial function through sediment-hosted aquifers and enrichment of novel symbionts in the deep terrestrial subsurface.</title>
        <authorList>
            <person name="Probst A.J."/>
            <person name="Ladd B."/>
            <person name="Jarett J.K."/>
            <person name="Geller-Mcgrath D.E."/>
            <person name="Sieber C.M."/>
            <person name="Emerson J.B."/>
            <person name="Anantharaman K."/>
            <person name="Thomas B.C."/>
            <person name="Malmstrom R."/>
            <person name="Stieglmeier M."/>
            <person name="Klingl A."/>
            <person name="Woyke T."/>
            <person name="Ryan C.M."/>
            <person name="Banfield J.F."/>
        </authorList>
    </citation>
    <scope>NUCLEOTIDE SEQUENCE [LARGE SCALE GENOMIC DNA]</scope>
    <source>
        <strain evidence="15">CG11_big_fil_rev_8_21_14_0_20_40_12</strain>
    </source>
</reference>
<dbReference type="PROSITE" id="PS00164">
    <property type="entry name" value="ENOLASE"/>
    <property type="match status" value="1"/>
</dbReference>
<evidence type="ECO:0000256" key="1">
    <source>
        <dbReference type="ARBA" id="ARBA00005031"/>
    </source>
</evidence>